<evidence type="ECO:0000313" key="4">
    <source>
        <dbReference type="Proteomes" id="UP000187209"/>
    </source>
</evidence>
<dbReference type="OrthoDB" id="324688at2759"/>
<protein>
    <recommendedName>
        <fullName evidence="2">C2 NT-type domain-containing protein</fullName>
    </recommendedName>
</protein>
<reference evidence="3 4" key="1">
    <citation type="submission" date="2016-11" db="EMBL/GenBank/DDBJ databases">
        <title>The macronuclear genome of Stentor coeruleus: a giant cell with tiny introns.</title>
        <authorList>
            <person name="Slabodnick M."/>
            <person name="Ruby J.G."/>
            <person name="Reiff S.B."/>
            <person name="Swart E.C."/>
            <person name="Gosai S."/>
            <person name="Prabakaran S."/>
            <person name="Witkowska E."/>
            <person name="Larue G.E."/>
            <person name="Fisher S."/>
            <person name="Freeman R.M."/>
            <person name="Gunawardena J."/>
            <person name="Chu W."/>
            <person name="Stover N.A."/>
            <person name="Gregory B.D."/>
            <person name="Nowacki M."/>
            <person name="Derisi J."/>
            <person name="Roy S.W."/>
            <person name="Marshall W.F."/>
            <person name="Sood P."/>
        </authorList>
    </citation>
    <scope>NUCLEOTIDE SEQUENCE [LARGE SCALE GENOMIC DNA]</scope>
    <source>
        <strain evidence="3">WM001</strain>
    </source>
</reference>
<dbReference type="EMBL" id="MPUH01000942">
    <property type="protein sequence ID" value="OMJ71949.1"/>
    <property type="molecule type" value="Genomic_DNA"/>
</dbReference>
<feature type="coiled-coil region" evidence="1">
    <location>
        <begin position="148"/>
        <end position="236"/>
    </location>
</feature>
<evidence type="ECO:0000256" key="1">
    <source>
        <dbReference type="SAM" id="Coils"/>
    </source>
</evidence>
<comment type="caution">
    <text evidence="3">The sequence shown here is derived from an EMBL/GenBank/DDBJ whole genome shotgun (WGS) entry which is preliminary data.</text>
</comment>
<dbReference type="Proteomes" id="UP000187209">
    <property type="component" value="Unassembled WGS sequence"/>
</dbReference>
<dbReference type="InterPro" id="IPR019448">
    <property type="entry name" value="NT-C2"/>
</dbReference>
<name>A0A1R2B5C1_9CILI</name>
<dbReference type="Pfam" id="PF10358">
    <property type="entry name" value="NT-C2"/>
    <property type="match status" value="1"/>
</dbReference>
<accession>A0A1R2B5C1</accession>
<evidence type="ECO:0000313" key="3">
    <source>
        <dbReference type="EMBL" id="OMJ71949.1"/>
    </source>
</evidence>
<keyword evidence="1" id="KW-0175">Coiled coil</keyword>
<dbReference type="AlphaFoldDB" id="A0A1R2B5C1"/>
<evidence type="ECO:0000259" key="2">
    <source>
        <dbReference type="PROSITE" id="PS51840"/>
    </source>
</evidence>
<sequence>MLILKRIGTHQIKILFTIRVHYVFLKLSYPISAKVSWKRRNKITETSTIEIYDSPTDFSQELTMSNTIYQKSSGFLPKEAEIKVLGNNFGTWKELGRLVLNLSNYIDVVSKEQVYHLQKAQDKDAVICLSISTNLAKQKELSHNEHDVDQLVKQLNDTKNKIFTLKNDFDEVLNQKESLKSELITAQQELNTLKTLESVYANSTLRVENNFLKSQLENLKQELFSAKETNENLKKGMKMQGEILDANKKISNGNNIIKNFYEENKDEDKIGNQVFELGNRLNNIMKRYGEIPK</sequence>
<gene>
    <name evidence="3" type="ORF">SteCoe_29712</name>
</gene>
<feature type="domain" description="C2 NT-type" evidence="2">
    <location>
        <begin position="4"/>
        <end position="135"/>
    </location>
</feature>
<proteinExistence type="predicted"/>
<organism evidence="3 4">
    <name type="scientific">Stentor coeruleus</name>
    <dbReference type="NCBI Taxonomy" id="5963"/>
    <lineage>
        <taxon>Eukaryota</taxon>
        <taxon>Sar</taxon>
        <taxon>Alveolata</taxon>
        <taxon>Ciliophora</taxon>
        <taxon>Postciliodesmatophora</taxon>
        <taxon>Heterotrichea</taxon>
        <taxon>Heterotrichida</taxon>
        <taxon>Stentoridae</taxon>
        <taxon>Stentor</taxon>
    </lineage>
</organism>
<dbReference type="PROSITE" id="PS51840">
    <property type="entry name" value="C2_NT"/>
    <property type="match status" value="1"/>
</dbReference>
<keyword evidence="4" id="KW-1185">Reference proteome</keyword>